<keyword evidence="2" id="KW-1133">Transmembrane helix</keyword>
<evidence type="ECO:0000313" key="4">
    <source>
        <dbReference type="Proteomes" id="UP000326678"/>
    </source>
</evidence>
<organism evidence="3 4">
    <name type="scientific">Nostoc sphaeroides CCNUC1</name>
    <dbReference type="NCBI Taxonomy" id="2653204"/>
    <lineage>
        <taxon>Bacteria</taxon>
        <taxon>Bacillati</taxon>
        <taxon>Cyanobacteriota</taxon>
        <taxon>Cyanophyceae</taxon>
        <taxon>Nostocales</taxon>
        <taxon>Nostocaceae</taxon>
        <taxon>Nostoc</taxon>
    </lineage>
</organism>
<reference evidence="3 4" key="1">
    <citation type="submission" date="2019-10" db="EMBL/GenBank/DDBJ databases">
        <title>Genomic and transcriptomic insights into the perfect genentic adaptation of a filamentous nitrogen-fixing cyanobacterium to rice fields.</title>
        <authorList>
            <person name="Chen Z."/>
        </authorList>
    </citation>
    <scope>NUCLEOTIDE SEQUENCE [LARGE SCALE GENOMIC DNA]</scope>
    <source>
        <strain evidence="3">CCNUC1</strain>
    </source>
</reference>
<dbReference type="EMBL" id="CP045227">
    <property type="protein sequence ID" value="QFS51097.1"/>
    <property type="molecule type" value="Genomic_DNA"/>
</dbReference>
<proteinExistence type="predicted"/>
<dbReference type="Proteomes" id="UP000326678">
    <property type="component" value="Chromosome Gxm2"/>
</dbReference>
<feature type="transmembrane region" description="Helical" evidence="2">
    <location>
        <begin position="7"/>
        <end position="27"/>
    </location>
</feature>
<protein>
    <submittedName>
        <fullName evidence="3">Uncharacterized protein</fullName>
    </submittedName>
</protein>
<dbReference type="KEGG" id="nsh:GXM_08591"/>
<feature type="coiled-coil region" evidence="1">
    <location>
        <begin position="128"/>
        <end position="155"/>
    </location>
</feature>
<accession>A0A5P8WE47</accession>
<gene>
    <name evidence="3" type="ORF">GXM_08591</name>
</gene>
<keyword evidence="4" id="KW-1185">Reference proteome</keyword>
<evidence type="ECO:0000256" key="1">
    <source>
        <dbReference type="SAM" id="Coils"/>
    </source>
</evidence>
<sequence length="240" mass="26567">MKLANPLFYPIAVLAGGISLIVGVRFVNLPSVIMLPIAAGIAAVSASYFKFREPESFNLQNPELERELQTVKTSALALVNQANELRLEAKRLLTDTFHIELLAAIEISYDLAVEIPAKIDNLAQRLQVNNALLSVSELQKQLTQVQEKLQSSSDVAKQHLGQLAVSLQRNIKLAQEGQDIRLAQIVSLSTQIQDYAGVLQQLQTKLHTADLSESEQIDQLQLLSEEMASLQENVYLLVQK</sequence>
<evidence type="ECO:0000313" key="3">
    <source>
        <dbReference type="EMBL" id="QFS51097.1"/>
    </source>
</evidence>
<dbReference type="AlphaFoldDB" id="A0A5P8WE47"/>
<keyword evidence="2" id="KW-0472">Membrane</keyword>
<keyword evidence="1" id="KW-0175">Coiled coil</keyword>
<dbReference type="RefSeq" id="WP_152591788.1">
    <property type="nucleotide sequence ID" value="NZ_CP045227.1"/>
</dbReference>
<evidence type="ECO:0000256" key="2">
    <source>
        <dbReference type="SAM" id="Phobius"/>
    </source>
</evidence>
<name>A0A5P8WE47_9NOSO</name>
<keyword evidence="2" id="KW-0812">Transmembrane</keyword>